<evidence type="ECO:0000256" key="5">
    <source>
        <dbReference type="ARBA" id="ARBA00023002"/>
    </source>
</evidence>
<dbReference type="PANTHER" id="PTHR42973:SF39">
    <property type="entry name" value="FAD-BINDING PCMH-TYPE DOMAIN-CONTAINING PROTEIN"/>
    <property type="match status" value="1"/>
</dbReference>
<name>A0ABV8T255_9GAMM</name>
<comment type="caution">
    <text evidence="7">The sequence shown here is derived from an EMBL/GenBank/DDBJ whole genome shotgun (WGS) entry which is preliminary data.</text>
</comment>
<keyword evidence="8" id="KW-1185">Reference proteome</keyword>
<dbReference type="PANTHER" id="PTHR42973">
    <property type="entry name" value="BINDING OXIDOREDUCTASE, PUTATIVE (AFU_ORTHOLOGUE AFUA_1G17690)-RELATED"/>
    <property type="match status" value="1"/>
</dbReference>
<dbReference type="Pfam" id="PF08031">
    <property type="entry name" value="BBE"/>
    <property type="match status" value="1"/>
</dbReference>
<dbReference type="InterPro" id="IPR036318">
    <property type="entry name" value="FAD-bd_PCMH-like_sf"/>
</dbReference>
<accession>A0ABV8T255</accession>
<dbReference type="InterPro" id="IPR016166">
    <property type="entry name" value="FAD-bd_PCMH"/>
</dbReference>
<evidence type="ECO:0000256" key="2">
    <source>
        <dbReference type="ARBA" id="ARBA00005466"/>
    </source>
</evidence>
<dbReference type="SUPFAM" id="SSF56176">
    <property type="entry name" value="FAD-binding/transporter-associated domain-like"/>
    <property type="match status" value="1"/>
</dbReference>
<evidence type="ECO:0000256" key="4">
    <source>
        <dbReference type="ARBA" id="ARBA00022827"/>
    </source>
</evidence>
<dbReference type="InterPro" id="IPR006094">
    <property type="entry name" value="Oxid_FAD_bind_N"/>
</dbReference>
<dbReference type="Gene3D" id="3.30.465.10">
    <property type="match status" value="1"/>
</dbReference>
<evidence type="ECO:0000313" key="8">
    <source>
        <dbReference type="Proteomes" id="UP001595904"/>
    </source>
</evidence>
<dbReference type="EMBL" id="JBHSDU010000014">
    <property type="protein sequence ID" value="MFC4312779.1"/>
    <property type="molecule type" value="Genomic_DNA"/>
</dbReference>
<dbReference type="InterPro" id="IPR050416">
    <property type="entry name" value="FAD-linked_Oxidoreductase"/>
</dbReference>
<dbReference type="RefSeq" id="WP_380602463.1">
    <property type="nucleotide sequence ID" value="NZ_JBHSDU010000014.1"/>
</dbReference>
<evidence type="ECO:0000256" key="1">
    <source>
        <dbReference type="ARBA" id="ARBA00001974"/>
    </source>
</evidence>
<keyword evidence="3" id="KW-0285">Flavoprotein</keyword>
<comment type="similarity">
    <text evidence="2">Belongs to the oxygen-dependent FAD-linked oxidoreductase family.</text>
</comment>
<dbReference type="PROSITE" id="PS51387">
    <property type="entry name" value="FAD_PCMH"/>
    <property type="match status" value="1"/>
</dbReference>
<dbReference type="InterPro" id="IPR016169">
    <property type="entry name" value="FAD-bd_PCMH_sub2"/>
</dbReference>
<dbReference type="Proteomes" id="UP001595904">
    <property type="component" value="Unassembled WGS sequence"/>
</dbReference>
<comment type="cofactor">
    <cofactor evidence="1">
        <name>FAD</name>
        <dbReference type="ChEBI" id="CHEBI:57692"/>
    </cofactor>
</comment>
<keyword evidence="5" id="KW-0560">Oxidoreductase</keyword>
<proteinExistence type="inferred from homology"/>
<protein>
    <submittedName>
        <fullName evidence="7">FAD-binding oxidoreductase</fullName>
    </submittedName>
</protein>
<keyword evidence="4" id="KW-0274">FAD</keyword>
<dbReference type="Gene3D" id="3.30.43.10">
    <property type="entry name" value="Uridine Diphospho-n-acetylenolpyruvylglucosamine Reductase, domain 2"/>
    <property type="match status" value="1"/>
</dbReference>
<reference evidence="8" key="1">
    <citation type="journal article" date="2019" name="Int. J. Syst. Evol. Microbiol.">
        <title>The Global Catalogue of Microorganisms (GCM) 10K type strain sequencing project: providing services to taxonomists for standard genome sequencing and annotation.</title>
        <authorList>
            <consortium name="The Broad Institute Genomics Platform"/>
            <consortium name="The Broad Institute Genome Sequencing Center for Infectious Disease"/>
            <person name="Wu L."/>
            <person name="Ma J."/>
        </authorList>
    </citation>
    <scope>NUCLEOTIDE SEQUENCE [LARGE SCALE GENOMIC DNA]</scope>
    <source>
        <strain evidence="8">CGMCC 1.10759</strain>
    </source>
</reference>
<dbReference type="Gene3D" id="3.40.462.20">
    <property type="match status" value="1"/>
</dbReference>
<sequence length="498" mass="53777">MQRREFVHSALLAAAVLPTMRFVPALARSGPTSDIPAVTVDGRAITLTSAEVRELAEALKGQLLLRGDAGYDEARLLLNPSFDKHPALVVQPTDVADIQKAVNFAREHNLLLAVKCGGHSHSGQSSCDRGMQIDLKDFRGVTVDAAGRRVSVKGGSLLGMVDRESMAQGMVTPLGTVSHTGVGGLTLGGGFGRIARRYGMAIDNLNSLEVVTADGELRHASLRENPDLFWGLRGGSGNFGVVTNFEFNLHPMQRQVIGGRLSFPFEKARDLLTMYADYAPKAPDDLYFDPVIVLPPGGGPGAAQLDICYSGPAKDAERALAPLRKIGTPVSDTIKPMDYVELQRSGDWADARMLGTYIKGGFVSAVPGDLISALVDGLKGDPRRTTAVFFQHCGGACGRIAEDATAFANRYAIANMMTMAGWRHGDDPTDHIAATKRYWSTLEKFTRGFYINDMPREATASDINANYRGNYKRLAALKTKYDPTNLFRLNANVLPAHA</sequence>
<organism evidence="7 8">
    <name type="scientific">Steroidobacter flavus</name>
    <dbReference type="NCBI Taxonomy" id="1842136"/>
    <lineage>
        <taxon>Bacteria</taxon>
        <taxon>Pseudomonadati</taxon>
        <taxon>Pseudomonadota</taxon>
        <taxon>Gammaproteobacteria</taxon>
        <taxon>Steroidobacterales</taxon>
        <taxon>Steroidobacteraceae</taxon>
        <taxon>Steroidobacter</taxon>
    </lineage>
</organism>
<dbReference type="InterPro" id="IPR016167">
    <property type="entry name" value="FAD-bd_PCMH_sub1"/>
</dbReference>
<evidence type="ECO:0000259" key="6">
    <source>
        <dbReference type="PROSITE" id="PS51387"/>
    </source>
</evidence>
<dbReference type="InterPro" id="IPR012951">
    <property type="entry name" value="BBE"/>
</dbReference>
<gene>
    <name evidence="7" type="ORF">ACFPN2_27085</name>
</gene>
<dbReference type="Pfam" id="PF01565">
    <property type="entry name" value="FAD_binding_4"/>
    <property type="match status" value="1"/>
</dbReference>
<evidence type="ECO:0000313" key="7">
    <source>
        <dbReference type="EMBL" id="MFC4312779.1"/>
    </source>
</evidence>
<evidence type="ECO:0000256" key="3">
    <source>
        <dbReference type="ARBA" id="ARBA00022630"/>
    </source>
</evidence>
<feature type="domain" description="FAD-binding PCMH-type" evidence="6">
    <location>
        <begin position="82"/>
        <end position="252"/>
    </location>
</feature>